<keyword evidence="1" id="KW-0812">Transmembrane</keyword>
<dbReference type="AlphaFoldDB" id="A0A1V9YMB0"/>
<sequence>MTPHGLEDASIGGLIGTGILFGVIHVMTGPDHLSALATLSAGSSWRSFALGMRWGMGHSIGLVLMAVFFILLDGKLNLDKLTVVTDIIVGAFMILLGGYGLYNGHKKYRASLLEEDEPKVPALTNGKSYEKCPEADTSDSECDLKDMQLAPIKKPGDLSETTSPTVPDIDDEMEELDLDAIESTLEAQMEDKSLVDRPRRFSCTRSRPRTCFPDINMDSPATQKATALCVGIVHGIAGPGGILGVLPAVGLHDVSKSVAYLGSFCVTSILIMGLFAAFYGEATAQLGRRSAFIAYVIAMFSSMLSVLVGVLWIVLVAAGKLQDIFG</sequence>
<proteinExistence type="predicted"/>
<feature type="transmembrane region" description="Helical" evidence="1">
    <location>
        <begin position="258"/>
        <end position="280"/>
    </location>
</feature>
<evidence type="ECO:0000256" key="1">
    <source>
        <dbReference type="SAM" id="Phobius"/>
    </source>
</evidence>
<keyword evidence="1" id="KW-0472">Membrane</keyword>
<feature type="transmembrane region" description="Helical" evidence="1">
    <location>
        <begin position="12"/>
        <end position="29"/>
    </location>
</feature>
<dbReference type="PANTHER" id="PTHR33876">
    <property type="entry name" value="UNNAMED PRODUCT"/>
    <property type="match status" value="1"/>
</dbReference>
<feature type="transmembrane region" description="Helical" evidence="1">
    <location>
        <begin position="225"/>
        <end position="246"/>
    </location>
</feature>
<protein>
    <submittedName>
        <fullName evidence="2">Uncharacterized protein</fullName>
    </submittedName>
</protein>
<comment type="caution">
    <text evidence="2">The sequence shown here is derived from an EMBL/GenBank/DDBJ whole genome shotgun (WGS) entry which is preliminary data.</text>
</comment>
<dbReference type="EMBL" id="JNBR01001481">
    <property type="protein sequence ID" value="OQR86834.1"/>
    <property type="molecule type" value="Genomic_DNA"/>
</dbReference>
<dbReference type="OrthoDB" id="669460at2759"/>
<keyword evidence="1" id="KW-1133">Transmembrane helix</keyword>
<organism evidence="2 3">
    <name type="scientific">Achlya hypogyna</name>
    <name type="common">Oomycete</name>
    <name type="synonym">Protoachlya hypogyna</name>
    <dbReference type="NCBI Taxonomy" id="1202772"/>
    <lineage>
        <taxon>Eukaryota</taxon>
        <taxon>Sar</taxon>
        <taxon>Stramenopiles</taxon>
        <taxon>Oomycota</taxon>
        <taxon>Saprolegniomycetes</taxon>
        <taxon>Saprolegniales</taxon>
        <taxon>Achlyaceae</taxon>
        <taxon>Achlya</taxon>
    </lineage>
</organism>
<feature type="transmembrane region" description="Helical" evidence="1">
    <location>
        <begin position="292"/>
        <end position="318"/>
    </location>
</feature>
<evidence type="ECO:0000313" key="3">
    <source>
        <dbReference type="Proteomes" id="UP000243579"/>
    </source>
</evidence>
<reference evidence="2 3" key="1">
    <citation type="journal article" date="2014" name="Genome Biol. Evol.">
        <title>The secreted proteins of Achlya hypogyna and Thraustotheca clavata identify the ancestral oomycete secretome and reveal gene acquisitions by horizontal gene transfer.</title>
        <authorList>
            <person name="Misner I."/>
            <person name="Blouin N."/>
            <person name="Leonard G."/>
            <person name="Richards T.A."/>
            <person name="Lane C.E."/>
        </authorList>
    </citation>
    <scope>NUCLEOTIDE SEQUENCE [LARGE SCALE GENOMIC DNA]</scope>
    <source>
        <strain evidence="2 3">ATCC 48635</strain>
    </source>
</reference>
<keyword evidence="3" id="KW-1185">Reference proteome</keyword>
<name>A0A1V9YMB0_ACHHY</name>
<dbReference type="STRING" id="1202772.A0A1V9YMB0"/>
<evidence type="ECO:0000313" key="2">
    <source>
        <dbReference type="EMBL" id="OQR86834.1"/>
    </source>
</evidence>
<dbReference type="InterPro" id="IPR052776">
    <property type="entry name" value="Chloro_ReproSupport/MetalTrans"/>
</dbReference>
<accession>A0A1V9YMB0</accession>
<gene>
    <name evidence="2" type="ORF">ACHHYP_09908</name>
</gene>
<dbReference type="PANTHER" id="PTHR33876:SF4">
    <property type="entry name" value="CHLOROPLAST PROTEIN FOR GROWTH AND FERTILITY 2"/>
    <property type="match status" value="1"/>
</dbReference>
<feature type="transmembrane region" description="Helical" evidence="1">
    <location>
        <begin position="50"/>
        <end position="71"/>
    </location>
</feature>
<dbReference type="Proteomes" id="UP000243579">
    <property type="component" value="Unassembled WGS sequence"/>
</dbReference>
<feature type="transmembrane region" description="Helical" evidence="1">
    <location>
        <begin position="83"/>
        <end position="102"/>
    </location>
</feature>